<dbReference type="GO" id="GO:0005886">
    <property type="term" value="C:plasma membrane"/>
    <property type="evidence" value="ECO:0007669"/>
    <property type="project" value="UniProtKB-SubCell"/>
</dbReference>
<dbReference type="PANTHER" id="PTHR34148">
    <property type="entry name" value="ADENOSYLCOBINAMIDE-GDP RIBAZOLETRANSFERASE"/>
    <property type="match status" value="1"/>
</dbReference>
<comment type="pathway">
    <text evidence="3 19">Cofactor biosynthesis; adenosylcobalamin biosynthesis; adenosylcobalamin from cob(II)yrinate a,c-diamide: step 7/7.</text>
</comment>
<dbReference type="GO" id="GO:0009236">
    <property type="term" value="P:cobalamin biosynthetic process"/>
    <property type="evidence" value="ECO:0007669"/>
    <property type="project" value="UniProtKB-UniRule"/>
</dbReference>
<keyword evidence="21" id="KW-1185">Reference proteome</keyword>
<dbReference type="InterPro" id="IPR003805">
    <property type="entry name" value="CobS"/>
</dbReference>
<evidence type="ECO:0000256" key="7">
    <source>
        <dbReference type="ARBA" id="ARBA00022475"/>
    </source>
</evidence>
<keyword evidence="9 19" id="KW-0808">Transferase</keyword>
<dbReference type="HAMAP" id="MF_00719">
    <property type="entry name" value="CobS"/>
    <property type="match status" value="1"/>
</dbReference>
<evidence type="ECO:0000256" key="13">
    <source>
        <dbReference type="ARBA" id="ARBA00023136"/>
    </source>
</evidence>
<dbReference type="KEGG" id="ast:Asulf_00565"/>
<keyword evidence="7 19" id="KW-1003">Cell membrane</keyword>
<evidence type="ECO:0000256" key="15">
    <source>
        <dbReference type="ARBA" id="ARBA00032605"/>
    </source>
</evidence>
<dbReference type="RefSeq" id="WP_015590185.1">
    <property type="nucleotide sequence ID" value="NC_021169.1"/>
</dbReference>
<dbReference type="EC" id="2.7.8.26" evidence="5 19"/>
<evidence type="ECO:0000256" key="17">
    <source>
        <dbReference type="ARBA" id="ARBA00048623"/>
    </source>
</evidence>
<evidence type="ECO:0000313" key="21">
    <source>
        <dbReference type="Proteomes" id="UP000013307"/>
    </source>
</evidence>
<dbReference type="GeneID" id="15392208"/>
<evidence type="ECO:0000256" key="10">
    <source>
        <dbReference type="ARBA" id="ARBA00022692"/>
    </source>
</evidence>
<accession>N0BJE4</accession>
<dbReference type="Pfam" id="PF02654">
    <property type="entry name" value="CobS"/>
    <property type="match status" value="1"/>
</dbReference>
<dbReference type="eggNOG" id="arCOG04338">
    <property type="taxonomic scope" value="Archaea"/>
</dbReference>
<evidence type="ECO:0000256" key="1">
    <source>
        <dbReference type="ARBA" id="ARBA00001946"/>
    </source>
</evidence>
<dbReference type="EMBL" id="CP005290">
    <property type="protein sequence ID" value="AGK60586.1"/>
    <property type="molecule type" value="Genomic_DNA"/>
</dbReference>
<feature type="transmembrane region" description="Helical" evidence="19">
    <location>
        <begin position="50"/>
        <end position="70"/>
    </location>
</feature>
<dbReference type="AlphaFoldDB" id="N0BJE4"/>
<dbReference type="NCBIfam" id="TIGR00317">
    <property type="entry name" value="cobS"/>
    <property type="match status" value="1"/>
</dbReference>
<evidence type="ECO:0000256" key="19">
    <source>
        <dbReference type="HAMAP-Rule" id="MF_00719"/>
    </source>
</evidence>
<evidence type="ECO:0000256" key="2">
    <source>
        <dbReference type="ARBA" id="ARBA00004651"/>
    </source>
</evidence>
<keyword evidence="13 19" id="KW-0472">Membrane</keyword>
<evidence type="ECO:0000313" key="20">
    <source>
        <dbReference type="EMBL" id="AGK60586.1"/>
    </source>
</evidence>
<keyword evidence="8 19" id="KW-0169">Cobalamin biosynthesis</keyword>
<dbReference type="Proteomes" id="UP000013307">
    <property type="component" value="Chromosome"/>
</dbReference>
<evidence type="ECO:0000256" key="18">
    <source>
        <dbReference type="ARBA" id="ARBA00049504"/>
    </source>
</evidence>
<keyword evidence="10 19" id="KW-0812">Transmembrane</keyword>
<keyword evidence="11 19" id="KW-0460">Magnesium</keyword>
<comment type="catalytic activity">
    <reaction evidence="17 19">
        <text>alpha-ribazole + adenosylcob(III)inamide-GDP = adenosylcob(III)alamin + GMP + H(+)</text>
        <dbReference type="Rhea" id="RHEA:16049"/>
        <dbReference type="ChEBI" id="CHEBI:10329"/>
        <dbReference type="ChEBI" id="CHEBI:15378"/>
        <dbReference type="ChEBI" id="CHEBI:18408"/>
        <dbReference type="ChEBI" id="CHEBI:58115"/>
        <dbReference type="ChEBI" id="CHEBI:60487"/>
        <dbReference type="EC" id="2.7.8.26"/>
    </reaction>
</comment>
<comment type="cofactor">
    <cofactor evidence="1 19">
        <name>Mg(2+)</name>
        <dbReference type="ChEBI" id="CHEBI:18420"/>
    </cofactor>
</comment>
<dbReference type="OrthoDB" id="11748at2157"/>
<dbReference type="STRING" id="387631.Asulf_00565"/>
<evidence type="ECO:0000256" key="12">
    <source>
        <dbReference type="ARBA" id="ARBA00022989"/>
    </source>
</evidence>
<evidence type="ECO:0000256" key="4">
    <source>
        <dbReference type="ARBA" id="ARBA00010561"/>
    </source>
</evidence>
<feature type="transmembrane region" description="Helical" evidence="19">
    <location>
        <begin position="24"/>
        <end position="44"/>
    </location>
</feature>
<reference evidence="20 21" key="1">
    <citation type="journal article" date="2013" name="Genome Announc.">
        <title>Complete Genome Sequence of the Thermophilic and Facultatively Chemolithoautotrophic Sulfate Reducer Archaeoglobus sulfaticallidus Strain PM70-1T.</title>
        <authorList>
            <person name="Stokke R."/>
            <person name="Hocking W.P."/>
            <person name="Steinsbu B.O."/>
            <person name="Steen I.H."/>
        </authorList>
    </citation>
    <scope>NUCLEOTIDE SEQUENCE [LARGE SCALE GENOMIC DNA]</scope>
    <source>
        <strain evidence="20">PM70-1</strain>
    </source>
</reference>
<sequence>MKDLISFFTRIPVNGDIYKARQEIALLPLIGLITAFIPAAILYANIPFKSFLSLLSLYLIIGIIHIDGLADFFDGLATKGGAQRKIRAMKGVEVGTAGVLSIVLIIAVQLQALEAIPFMGVFAAEVNSKMSMLLMLSNRDFMDGMGKFFAEGLSRSRLVLSSIIYMAVIVFLSMIDRVYLLSTLAMITPYIVAGESRKNFGGINGDCVGACAEITRALSLFIIAASAWFLK</sequence>
<evidence type="ECO:0000256" key="5">
    <source>
        <dbReference type="ARBA" id="ARBA00013200"/>
    </source>
</evidence>
<dbReference type="HOGENOM" id="CLU_057426_2_0_2"/>
<comment type="subcellular location">
    <subcellularLocation>
        <location evidence="2 19">Cell membrane</location>
        <topology evidence="2 19">Multi-pass membrane protein</topology>
    </subcellularLocation>
</comment>
<keyword evidence="12 19" id="KW-1133">Transmembrane helix</keyword>
<comment type="similarity">
    <text evidence="4 19">Belongs to the CobS family.</text>
</comment>
<feature type="transmembrane region" description="Helical" evidence="19">
    <location>
        <begin position="91"/>
        <end position="110"/>
    </location>
</feature>
<evidence type="ECO:0000256" key="3">
    <source>
        <dbReference type="ARBA" id="ARBA00004663"/>
    </source>
</evidence>
<dbReference type="PANTHER" id="PTHR34148:SF1">
    <property type="entry name" value="ADENOSYLCOBINAMIDE-GDP RIBAZOLETRANSFERASE"/>
    <property type="match status" value="1"/>
</dbReference>
<organism evidence="20 21">
    <name type="scientific">Archaeoglobus sulfaticallidus PM70-1</name>
    <dbReference type="NCBI Taxonomy" id="387631"/>
    <lineage>
        <taxon>Archaea</taxon>
        <taxon>Methanobacteriati</taxon>
        <taxon>Methanobacteriota</taxon>
        <taxon>Archaeoglobi</taxon>
        <taxon>Archaeoglobales</taxon>
        <taxon>Archaeoglobaceae</taxon>
        <taxon>Archaeoglobus</taxon>
    </lineage>
</organism>
<dbReference type="GO" id="GO:0008818">
    <property type="term" value="F:cobalamin 5'-phosphate synthase activity"/>
    <property type="evidence" value="ECO:0007669"/>
    <property type="project" value="UniProtKB-UniRule"/>
</dbReference>
<evidence type="ECO:0000256" key="16">
    <source>
        <dbReference type="ARBA" id="ARBA00032853"/>
    </source>
</evidence>
<evidence type="ECO:0000256" key="6">
    <source>
        <dbReference type="ARBA" id="ARBA00015850"/>
    </source>
</evidence>
<evidence type="ECO:0000256" key="9">
    <source>
        <dbReference type="ARBA" id="ARBA00022679"/>
    </source>
</evidence>
<feature type="transmembrane region" description="Helical" evidence="19">
    <location>
        <begin position="158"/>
        <end position="175"/>
    </location>
</feature>
<dbReference type="UniPathway" id="UPA00148">
    <property type="reaction ID" value="UER00238"/>
</dbReference>
<feature type="transmembrane region" description="Helical" evidence="19">
    <location>
        <begin position="116"/>
        <end position="137"/>
    </location>
</feature>
<dbReference type="GO" id="GO:0051073">
    <property type="term" value="F:adenosylcobinamide-GDP ribazoletransferase activity"/>
    <property type="evidence" value="ECO:0007669"/>
    <property type="project" value="UniProtKB-UniRule"/>
</dbReference>
<comment type="catalytic activity">
    <reaction evidence="18 19">
        <text>alpha-ribazole 5'-phosphate + adenosylcob(III)inamide-GDP = adenosylcob(III)alamin 5'-phosphate + GMP + H(+)</text>
        <dbReference type="Rhea" id="RHEA:23560"/>
        <dbReference type="ChEBI" id="CHEBI:15378"/>
        <dbReference type="ChEBI" id="CHEBI:57918"/>
        <dbReference type="ChEBI" id="CHEBI:58115"/>
        <dbReference type="ChEBI" id="CHEBI:60487"/>
        <dbReference type="ChEBI" id="CHEBI:60493"/>
        <dbReference type="EC" id="2.7.8.26"/>
    </reaction>
</comment>
<evidence type="ECO:0000256" key="8">
    <source>
        <dbReference type="ARBA" id="ARBA00022573"/>
    </source>
</evidence>
<protein>
    <recommendedName>
        <fullName evidence="6 19">Adenosylcobinamide-GDP ribazoletransferase</fullName>
        <ecNumber evidence="5 19">2.7.8.26</ecNumber>
    </recommendedName>
    <alternativeName>
        <fullName evidence="16 19">Cobalamin synthase</fullName>
    </alternativeName>
    <alternativeName>
        <fullName evidence="15 19">Cobalamin-5'-phosphate synthase</fullName>
    </alternativeName>
</protein>
<gene>
    <name evidence="19" type="primary">cobS</name>
    <name evidence="20" type="ORF">Asulf_00565</name>
</gene>
<evidence type="ECO:0000256" key="14">
    <source>
        <dbReference type="ARBA" id="ARBA00025228"/>
    </source>
</evidence>
<feature type="transmembrane region" description="Helical" evidence="19">
    <location>
        <begin position="214"/>
        <end position="230"/>
    </location>
</feature>
<name>N0BJE4_9EURY</name>
<comment type="function">
    <text evidence="14 19">Joins adenosylcobinamide-GDP and alpha-ribazole to generate adenosylcobalamin (Ado-cobalamin). Also synthesizes adenosylcobalamin 5'-phosphate from adenosylcobinamide-GDP and alpha-ribazole 5'-phosphate.</text>
</comment>
<proteinExistence type="inferred from homology"/>
<evidence type="ECO:0000256" key="11">
    <source>
        <dbReference type="ARBA" id="ARBA00022842"/>
    </source>
</evidence>